<proteinExistence type="predicted"/>
<name>A0A8A1M865_AJECA</name>
<organism evidence="2 3">
    <name type="scientific">Ajellomyces capsulatus</name>
    <name type="common">Darling's disease fungus</name>
    <name type="synonym">Histoplasma capsulatum</name>
    <dbReference type="NCBI Taxonomy" id="5037"/>
    <lineage>
        <taxon>Eukaryota</taxon>
        <taxon>Fungi</taxon>
        <taxon>Dikarya</taxon>
        <taxon>Ascomycota</taxon>
        <taxon>Pezizomycotina</taxon>
        <taxon>Eurotiomycetes</taxon>
        <taxon>Eurotiomycetidae</taxon>
        <taxon>Onygenales</taxon>
        <taxon>Ajellomycetaceae</taxon>
        <taxon>Histoplasma</taxon>
    </lineage>
</organism>
<dbReference type="EMBL" id="CP069112">
    <property type="protein sequence ID" value="QSS62708.1"/>
    <property type="molecule type" value="Genomic_DNA"/>
</dbReference>
<reference evidence="2" key="1">
    <citation type="submission" date="2021-01" db="EMBL/GenBank/DDBJ databases">
        <title>Chromosome-level genome assembly of a human fungal pathogen reveals clustering of transcriptionally co-regulated genes.</title>
        <authorList>
            <person name="Voorhies M."/>
            <person name="Cohen S."/>
            <person name="Shea T.P."/>
            <person name="Petrus S."/>
            <person name="Munoz J.F."/>
            <person name="Poplawski S."/>
            <person name="Goldman W.E."/>
            <person name="Michael T."/>
            <person name="Cuomo C.A."/>
            <person name="Sil A."/>
            <person name="Beyhan S."/>
        </authorList>
    </citation>
    <scope>NUCLEOTIDE SEQUENCE</scope>
    <source>
        <strain evidence="2">WU24</strain>
    </source>
</reference>
<gene>
    <name evidence="2" type="ORF">I7I51_02447</name>
</gene>
<dbReference type="Proteomes" id="UP000663671">
    <property type="component" value="Chromosome 7"/>
</dbReference>
<dbReference type="AlphaFoldDB" id="A0A8A1M865"/>
<dbReference type="VEuPathDB" id="FungiDB:I7I51_02447"/>
<evidence type="ECO:0000256" key="1">
    <source>
        <dbReference type="SAM" id="MobiDB-lite"/>
    </source>
</evidence>
<sequence length="112" mass="12744">MSEIEKVRKSVEHIYEGSFDSFCMSPCYRHHLQIDSIWAGGPITRWAKVLQNAFSIRTVVTPNPTWSGFRSTKRAGTPSLQTHYPGPLQTDDASNRVGRPEKLLIIRGIFRI</sequence>
<accession>A0A8A1M865</accession>
<protein>
    <submittedName>
        <fullName evidence="2">Uncharacterized protein</fullName>
    </submittedName>
</protein>
<feature type="region of interest" description="Disordered" evidence="1">
    <location>
        <begin position="70"/>
        <end position="92"/>
    </location>
</feature>
<evidence type="ECO:0000313" key="3">
    <source>
        <dbReference type="Proteomes" id="UP000663671"/>
    </source>
</evidence>
<evidence type="ECO:0000313" key="2">
    <source>
        <dbReference type="EMBL" id="QSS62708.1"/>
    </source>
</evidence>